<sequence>MAVALLLAAGCTGGSGDGASNAAAGKPVPPQVTTGTAAATPPPAPPKPKGAADPALRAFYEQKISWKACTDDPKTKKKNESEFRCGTFKVPLDYTAPGGKSLDIAVMQHPAAKPDQRIGSLVLNPGGPGGSGQDFVKYAFDEFDGPLHDRYDILGFDPRGVADSAPVRCLDDKARDERNARDSPRDPVERKAHGERSGKEFSAACQAESGELLPFVGTRNAARDMDVLRAAVGDDKLNYLGVSYGTYLGTMYLDEFPDRAGRMVLDAVVDPAADKLDASIDQIVGFERSFRAFAADCAARAGCPLGGDPVKAAEIGATFLDALQDKPLRTAYDGRRLTASLGWTGTKSLLYGDKETAWKYLREALALAMNNKDGSHLLFYADNYVGRDEKGHYDNSADSRSAIRCADGAAPAPSPERIEQVLAKLKADAPLLSKDTVASDVEGPGCEFWPYKTPEKPHVVRAEGAPPVLVVGTTGDPATPYAASEKLAKDLAHASLLTLEGEGHGAFGRSECVDAAVAAYIIEGNPPAAGTRCTDGK</sequence>
<feature type="compositionally biased region" description="Basic and acidic residues" evidence="4">
    <location>
        <begin position="169"/>
        <end position="199"/>
    </location>
</feature>
<evidence type="ECO:0000256" key="2">
    <source>
        <dbReference type="ARBA" id="ARBA00022729"/>
    </source>
</evidence>
<comment type="caution">
    <text evidence="6">The sequence shown here is derived from an EMBL/GenBank/DDBJ whole genome shotgun (WGS) entry which is preliminary data.</text>
</comment>
<dbReference type="InterPro" id="IPR051601">
    <property type="entry name" value="Serine_prot/Carboxylest_S33"/>
</dbReference>
<evidence type="ECO:0000256" key="3">
    <source>
        <dbReference type="ARBA" id="ARBA00022801"/>
    </source>
</evidence>
<proteinExistence type="inferred from homology"/>
<dbReference type="EMBL" id="BIFH01000019">
    <property type="protein sequence ID" value="GCD96003.1"/>
    <property type="molecule type" value="Genomic_DNA"/>
</dbReference>
<dbReference type="InterPro" id="IPR029058">
    <property type="entry name" value="AB_hydrolase_fold"/>
</dbReference>
<keyword evidence="7" id="KW-1185">Reference proteome</keyword>
<dbReference type="InterPro" id="IPR000073">
    <property type="entry name" value="AB_hydrolase_1"/>
</dbReference>
<dbReference type="GO" id="GO:0016787">
    <property type="term" value="F:hydrolase activity"/>
    <property type="evidence" value="ECO:0007669"/>
    <property type="project" value="UniProtKB-KW"/>
</dbReference>
<keyword evidence="2" id="KW-0732">Signal</keyword>
<accession>A0A401YN13</accession>
<dbReference type="SUPFAM" id="SSF53474">
    <property type="entry name" value="alpha/beta-Hydrolases"/>
    <property type="match status" value="1"/>
</dbReference>
<dbReference type="PANTHER" id="PTHR43248:SF29">
    <property type="entry name" value="TRIPEPTIDYL AMINOPEPTIDASE"/>
    <property type="match status" value="1"/>
</dbReference>
<feature type="compositionally biased region" description="Low complexity" evidence="4">
    <location>
        <begin position="18"/>
        <end position="39"/>
    </location>
</feature>
<evidence type="ECO:0000313" key="7">
    <source>
        <dbReference type="Proteomes" id="UP000286931"/>
    </source>
</evidence>
<gene>
    <name evidence="6" type="ORF">EHYA_03687</name>
</gene>
<evidence type="ECO:0000259" key="5">
    <source>
        <dbReference type="Pfam" id="PF00561"/>
    </source>
</evidence>
<protein>
    <submittedName>
        <fullName evidence="6">Proteinase</fullName>
    </submittedName>
</protein>
<dbReference type="AlphaFoldDB" id="A0A401YN13"/>
<name>A0A401YN13_9ACTN</name>
<evidence type="ECO:0000313" key="6">
    <source>
        <dbReference type="EMBL" id="GCD96003.1"/>
    </source>
</evidence>
<feature type="region of interest" description="Disordered" evidence="4">
    <location>
        <begin position="168"/>
        <end position="199"/>
    </location>
</feature>
<evidence type="ECO:0000256" key="1">
    <source>
        <dbReference type="ARBA" id="ARBA00010088"/>
    </source>
</evidence>
<organism evidence="6 7">
    <name type="scientific">Embleya hyalina</name>
    <dbReference type="NCBI Taxonomy" id="516124"/>
    <lineage>
        <taxon>Bacteria</taxon>
        <taxon>Bacillati</taxon>
        <taxon>Actinomycetota</taxon>
        <taxon>Actinomycetes</taxon>
        <taxon>Kitasatosporales</taxon>
        <taxon>Streptomycetaceae</taxon>
        <taxon>Embleya</taxon>
    </lineage>
</organism>
<feature type="region of interest" description="Disordered" evidence="4">
    <location>
        <begin position="14"/>
        <end position="52"/>
    </location>
</feature>
<dbReference type="Gene3D" id="3.40.50.1820">
    <property type="entry name" value="alpha/beta hydrolase"/>
    <property type="match status" value="1"/>
</dbReference>
<feature type="domain" description="AB hydrolase-1" evidence="5">
    <location>
        <begin position="121"/>
        <end position="507"/>
    </location>
</feature>
<evidence type="ECO:0000256" key="4">
    <source>
        <dbReference type="SAM" id="MobiDB-lite"/>
    </source>
</evidence>
<dbReference type="Proteomes" id="UP000286931">
    <property type="component" value="Unassembled WGS sequence"/>
</dbReference>
<comment type="similarity">
    <text evidence="1">Belongs to the peptidase S33 family.</text>
</comment>
<keyword evidence="3" id="KW-0378">Hydrolase</keyword>
<reference evidence="6 7" key="1">
    <citation type="submission" date="2018-12" db="EMBL/GenBank/DDBJ databases">
        <title>Draft genome sequence of Embleya hyalina NBRC 13850T.</title>
        <authorList>
            <person name="Komaki H."/>
            <person name="Hosoyama A."/>
            <person name="Kimura A."/>
            <person name="Ichikawa N."/>
            <person name="Tamura T."/>
        </authorList>
    </citation>
    <scope>NUCLEOTIDE SEQUENCE [LARGE SCALE GENOMIC DNA]</scope>
    <source>
        <strain evidence="6 7">NBRC 13850</strain>
    </source>
</reference>
<dbReference type="PANTHER" id="PTHR43248">
    <property type="entry name" value="2-SUCCINYL-6-HYDROXY-2,4-CYCLOHEXADIENE-1-CARBOXYLATE SYNTHASE"/>
    <property type="match status" value="1"/>
</dbReference>
<dbReference type="Pfam" id="PF00561">
    <property type="entry name" value="Abhydrolase_1"/>
    <property type="match status" value="1"/>
</dbReference>